<accession>A0AAD4BBG6</accession>
<protein>
    <submittedName>
        <fullName evidence="2">Uncharacterized protein</fullName>
    </submittedName>
</protein>
<dbReference type="Proteomes" id="UP001194468">
    <property type="component" value="Unassembled WGS sequence"/>
</dbReference>
<reference evidence="2" key="2">
    <citation type="journal article" date="2020" name="Nat. Commun.">
        <title>Large-scale genome sequencing of mycorrhizal fungi provides insights into the early evolution of symbiotic traits.</title>
        <authorList>
            <person name="Miyauchi S."/>
            <person name="Kiss E."/>
            <person name="Kuo A."/>
            <person name="Drula E."/>
            <person name="Kohler A."/>
            <person name="Sanchez-Garcia M."/>
            <person name="Morin E."/>
            <person name="Andreopoulos B."/>
            <person name="Barry K.W."/>
            <person name="Bonito G."/>
            <person name="Buee M."/>
            <person name="Carver A."/>
            <person name="Chen C."/>
            <person name="Cichocki N."/>
            <person name="Clum A."/>
            <person name="Culley D."/>
            <person name="Crous P.W."/>
            <person name="Fauchery L."/>
            <person name="Girlanda M."/>
            <person name="Hayes R.D."/>
            <person name="Keri Z."/>
            <person name="LaButti K."/>
            <person name="Lipzen A."/>
            <person name="Lombard V."/>
            <person name="Magnuson J."/>
            <person name="Maillard F."/>
            <person name="Murat C."/>
            <person name="Nolan M."/>
            <person name="Ohm R.A."/>
            <person name="Pangilinan J."/>
            <person name="Pereira M.F."/>
            <person name="Perotto S."/>
            <person name="Peter M."/>
            <person name="Pfister S."/>
            <person name="Riley R."/>
            <person name="Sitrit Y."/>
            <person name="Stielow J.B."/>
            <person name="Szollosi G."/>
            <person name="Zifcakova L."/>
            <person name="Stursova M."/>
            <person name="Spatafora J.W."/>
            <person name="Tedersoo L."/>
            <person name="Vaario L.M."/>
            <person name="Yamada A."/>
            <person name="Yan M."/>
            <person name="Wang P."/>
            <person name="Xu J."/>
            <person name="Bruns T."/>
            <person name="Baldrian P."/>
            <person name="Vilgalys R."/>
            <person name="Dunand C."/>
            <person name="Henrissat B."/>
            <person name="Grigoriev I.V."/>
            <person name="Hibbett D."/>
            <person name="Nagy L.G."/>
            <person name="Martin F.M."/>
        </authorList>
    </citation>
    <scope>NUCLEOTIDE SEQUENCE</scope>
    <source>
        <strain evidence="2">BED1</strain>
    </source>
</reference>
<organism evidence="2 3">
    <name type="scientific">Boletus edulis BED1</name>
    <dbReference type="NCBI Taxonomy" id="1328754"/>
    <lineage>
        <taxon>Eukaryota</taxon>
        <taxon>Fungi</taxon>
        <taxon>Dikarya</taxon>
        <taxon>Basidiomycota</taxon>
        <taxon>Agaricomycotina</taxon>
        <taxon>Agaricomycetes</taxon>
        <taxon>Agaricomycetidae</taxon>
        <taxon>Boletales</taxon>
        <taxon>Boletineae</taxon>
        <taxon>Boletaceae</taxon>
        <taxon>Boletoideae</taxon>
        <taxon>Boletus</taxon>
    </lineage>
</organism>
<keyword evidence="1" id="KW-0472">Membrane</keyword>
<dbReference type="AlphaFoldDB" id="A0AAD4BBG6"/>
<dbReference type="InterPro" id="IPR029058">
    <property type="entry name" value="AB_hydrolase_fold"/>
</dbReference>
<keyword evidence="3" id="KW-1185">Reference proteome</keyword>
<reference evidence="2" key="1">
    <citation type="submission" date="2019-10" db="EMBL/GenBank/DDBJ databases">
        <authorList>
            <consortium name="DOE Joint Genome Institute"/>
            <person name="Kuo A."/>
            <person name="Miyauchi S."/>
            <person name="Kiss E."/>
            <person name="Drula E."/>
            <person name="Kohler A."/>
            <person name="Sanchez-Garcia M."/>
            <person name="Andreopoulos B."/>
            <person name="Barry K.W."/>
            <person name="Bonito G."/>
            <person name="Buee M."/>
            <person name="Carver A."/>
            <person name="Chen C."/>
            <person name="Cichocki N."/>
            <person name="Clum A."/>
            <person name="Culley D."/>
            <person name="Crous P.W."/>
            <person name="Fauchery L."/>
            <person name="Girlanda M."/>
            <person name="Hayes R."/>
            <person name="Keri Z."/>
            <person name="LaButti K."/>
            <person name="Lipzen A."/>
            <person name="Lombard V."/>
            <person name="Magnuson J."/>
            <person name="Maillard F."/>
            <person name="Morin E."/>
            <person name="Murat C."/>
            <person name="Nolan M."/>
            <person name="Ohm R."/>
            <person name="Pangilinan J."/>
            <person name="Pereira M."/>
            <person name="Perotto S."/>
            <person name="Peter M."/>
            <person name="Riley R."/>
            <person name="Sitrit Y."/>
            <person name="Stielow B."/>
            <person name="Szollosi G."/>
            <person name="Zifcakova L."/>
            <person name="Stursova M."/>
            <person name="Spatafora J.W."/>
            <person name="Tedersoo L."/>
            <person name="Vaario L.-M."/>
            <person name="Yamada A."/>
            <person name="Yan M."/>
            <person name="Wang P."/>
            <person name="Xu J."/>
            <person name="Bruns T."/>
            <person name="Baldrian P."/>
            <person name="Vilgalys R."/>
            <person name="Henrissat B."/>
            <person name="Grigoriev I.V."/>
            <person name="Hibbett D."/>
            <person name="Nagy L.G."/>
            <person name="Martin F.M."/>
        </authorList>
    </citation>
    <scope>NUCLEOTIDE SEQUENCE</scope>
    <source>
        <strain evidence="2">BED1</strain>
    </source>
</reference>
<evidence type="ECO:0000313" key="3">
    <source>
        <dbReference type="Proteomes" id="UP001194468"/>
    </source>
</evidence>
<name>A0AAD4BBG6_BOLED</name>
<feature type="non-terminal residue" evidence="2">
    <location>
        <position position="396"/>
    </location>
</feature>
<keyword evidence="1" id="KW-1133">Transmembrane helix</keyword>
<comment type="caution">
    <text evidence="2">The sequence shown here is derived from an EMBL/GenBank/DDBJ whole genome shotgun (WGS) entry which is preliminary data.</text>
</comment>
<dbReference type="EMBL" id="WHUW01000218">
    <property type="protein sequence ID" value="KAF8417608.1"/>
    <property type="molecule type" value="Genomic_DNA"/>
</dbReference>
<dbReference type="Gene3D" id="3.40.50.1820">
    <property type="entry name" value="alpha/beta hydrolase"/>
    <property type="match status" value="1"/>
</dbReference>
<evidence type="ECO:0000256" key="1">
    <source>
        <dbReference type="SAM" id="Phobius"/>
    </source>
</evidence>
<proteinExistence type="predicted"/>
<keyword evidence="1" id="KW-0812">Transmembrane</keyword>
<sequence length="396" mass="45370">MYNRGAIFDYRDYRVNMYGYFAPYCIQTNLVMRFHFLIESILYFVLYLAIRRRIRYLKTQFFLKESPKAVPKTLCWRSGTSGVRALEKTSWKITEHGPYILSYAERLLGNLLLPPGLTKDSRSIGSSYEYYSNHTLGPWWKLAAIDGPPLPATRPSTRDLKLEERSRSYSASDNLPFILIVVGASFGSPSFHPNPLSREEALGLDKSKKRFDIREEYYLCSELSISALRYLVSLGGVTLMFIHGVSGHKEQYHTAITRLLSLRDVATHDIREIWLIDFPNHGEAATLNRRLLRAKIDTDEYKAHGGKDEGIWTTMDIAAYLHVFCHCLVSEVTTSLVIWDTRTVVPFDPRSIHGTANVRRARAKRDTWSSRSLDIGSRGAERVFGLDGTREYSICM</sequence>
<gene>
    <name evidence="2" type="ORF">L210DRAFT_3636285</name>
</gene>
<feature type="transmembrane region" description="Helical" evidence="1">
    <location>
        <begin position="30"/>
        <end position="50"/>
    </location>
</feature>
<evidence type="ECO:0000313" key="2">
    <source>
        <dbReference type="EMBL" id="KAF8417608.1"/>
    </source>
</evidence>